<keyword evidence="1" id="KW-0812">Transmembrane</keyword>
<keyword evidence="1" id="KW-0472">Membrane</keyword>
<organism evidence="2 3">
    <name type="scientific">Manganibacter manganicus</name>
    <dbReference type="NCBI Taxonomy" id="1873176"/>
    <lineage>
        <taxon>Bacteria</taxon>
        <taxon>Pseudomonadati</taxon>
        <taxon>Pseudomonadota</taxon>
        <taxon>Alphaproteobacteria</taxon>
        <taxon>Hyphomicrobiales</taxon>
        <taxon>Phyllobacteriaceae</taxon>
        <taxon>Manganibacter</taxon>
    </lineage>
</organism>
<dbReference type="Proteomes" id="UP000191905">
    <property type="component" value="Unassembled WGS sequence"/>
</dbReference>
<proteinExistence type="predicted"/>
<sequence>MNWIAYVATYFIFWWLILFLVMPFGLKTQEEDQNVTLGTVASAPRGPHMLRAMLWTTLLTLVFIGVLYLVVDVLQFGVSDFPRIVPDYSS</sequence>
<gene>
    <name evidence="2" type="ORF">BFN67_00895</name>
</gene>
<evidence type="ECO:0008006" key="4">
    <source>
        <dbReference type="Google" id="ProtNLM"/>
    </source>
</evidence>
<dbReference type="Pfam" id="PF07330">
    <property type="entry name" value="DUF1467"/>
    <property type="match status" value="1"/>
</dbReference>
<protein>
    <recommendedName>
        <fullName evidence="4">DUF1467 domain-containing protein</fullName>
    </recommendedName>
</protein>
<dbReference type="EMBL" id="MDET01000001">
    <property type="protein sequence ID" value="OQM77435.1"/>
    <property type="molecule type" value="Genomic_DNA"/>
</dbReference>
<dbReference type="STRING" id="1873176.BFN67_00895"/>
<comment type="caution">
    <text evidence="2">The sequence shown here is derived from an EMBL/GenBank/DDBJ whole genome shotgun (WGS) entry which is preliminary data.</text>
</comment>
<dbReference type="RefSeq" id="WP_080917700.1">
    <property type="nucleotide sequence ID" value="NZ_MDET01000001.1"/>
</dbReference>
<dbReference type="AlphaFoldDB" id="A0A1V8RWA4"/>
<feature type="transmembrane region" description="Helical" evidence="1">
    <location>
        <begin position="52"/>
        <end position="71"/>
    </location>
</feature>
<accession>A0A1V8RWA4</accession>
<evidence type="ECO:0000313" key="3">
    <source>
        <dbReference type="Proteomes" id="UP000191905"/>
    </source>
</evidence>
<evidence type="ECO:0000313" key="2">
    <source>
        <dbReference type="EMBL" id="OQM77435.1"/>
    </source>
</evidence>
<evidence type="ECO:0000256" key="1">
    <source>
        <dbReference type="SAM" id="Phobius"/>
    </source>
</evidence>
<keyword evidence="3" id="KW-1185">Reference proteome</keyword>
<reference evidence="2 3" key="1">
    <citation type="journal article" date="2016" name="Int. J. Syst. Evol. Microbiol.">
        <title>Pseudaminobacter manganicus sp. nov., isolated from sludge of a manganese mine.</title>
        <authorList>
            <person name="Li J."/>
            <person name="Huang J."/>
            <person name="Liao S."/>
            <person name="Wang G."/>
        </authorList>
    </citation>
    <scope>NUCLEOTIDE SEQUENCE [LARGE SCALE GENOMIC DNA]</scope>
    <source>
        <strain evidence="2 3">JH-7</strain>
    </source>
</reference>
<dbReference type="InterPro" id="IPR009935">
    <property type="entry name" value="DUF1467"/>
</dbReference>
<feature type="transmembrane region" description="Helical" evidence="1">
    <location>
        <begin position="6"/>
        <end position="26"/>
    </location>
</feature>
<dbReference type="OrthoDB" id="9804637at2"/>
<keyword evidence="1" id="KW-1133">Transmembrane helix</keyword>
<name>A0A1V8RWA4_9HYPH</name>